<accession>A0ABV8S5P1</accession>
<dbReference type="Proteomes" id="UP001595755">
    <property type="component" value="Unassembled WGS sequence"/>
</dbReference>
<evidence type="ECO:0000313" key="3">
    <source>
        <dbReference type="Proteomes" id="UP001595755"/>
    </source>
</evidence>
<dbReference type="EMBL" id="JBHSED010000003">
    <property type="protein sequence ID" value="MFC4302297.1"/>
    <property type="molecule type" value="Genomic_DNA"/>
</dbReference>
<proteinExistence type="predicted"/>
<reference evidence="3" key="1">
    <citation type="journal article" date="2019" name="Int. J. Syst. Evol. Microbiol.">
        <title>The Global Catalogue of Microorganisms (GCM) 10K type strain sequencing project: providing services to taxonomists for standard genome sequencing and annotation.</title>
        <authorList>
            <consortium name="The Broad Institute Genomics Platform"/>
            <consortium name="The Broad Institute Genome Sequencing Center for Infectious Disease"/>
            <person name="Wu L."/>
            <person name="Ma J."/>
        </authorList>
    </citation>
    <scope>NUCLEOTIDE SEQUENCE [LARGE SCALE GENOMIC DNA]</scope>
    <source>
        <strain evidence="3">CGMCC 4.1641</strain>
    </source>
</reference>
<organism evidence="2 3">
    <name type="scientific">Cohnella boryungensis</name>
    <dbReference type="NCBI Taxonomy" id="768479"/>
    <lineage>
        <taxon>Bacteria</taxon>
        <taxon>Bacillati</taxon>
        <taxon>Bacillota</taxon>
        <taxon>Bacilli</taxon>
        <taxon>Bacillales</taxon>
        <taxon>Paenibacillaceae</taxon>
        <taxon>Cohnella</taxon>
    </lineage>
</organism>
<keyword evidence="1" id="KW-0732">Signal</keyword>
<gene>
    <name evidence="2" type="ORF">ACFO1S_02435</name>
</gene>
<sequence length="170" mass="18061">MRKRMLKRTALGWMAAILVASTAFGPTSEVANAEEVQPTAVSAPSEPIARTAAPAVELFSVFNPSHLYLDNGSHAITATTGKVTVNAVTSALVVVDSIGITFYVEKWSGSAWEIVGSGSTVGTNNATYYSTTFSKSVTAGYYYRARTKHWVIKNGTYEEGEVISGSVLGI</sequence>
<evidence type="ECO:0000313" key="2">
    <source>
        <dbReference type="EMBL" id="MFC4302297.1"/>
    </source>
</evidence>
<name>A0ABV8S5P1_9BACL</name>
<keyword evidence="3" id="KW-1185">Reference proteome</keyword>
<evidence type="ECO:0000256" key="1">
    <source>
        <dbReference type="SAM" id="SignalP"/>
    </source>
</evidence>
<feature type="chain" id="PRO_5046359588" evidence="1">
    <location>
        <begin position="26"/>
        <end position="170"/>
    </location>
</feature>
<protein>
    <submittedName>
        <fullName evidence="2">Uncharacterized protein</fullName>
    </submittedName>
</protein>
<comment type="caution">
    <text evidence="2">The sequence shown here is derived from an EMBL/GenBank/DDBJ whole genome shotgun (WGS) entry which is preliminary data.</text>
</comment>
<feature type="signal peptide" evidence="1">
    <location>
        <begin position="1"/>
        <end position="25"/>
    </location>
</feature>
<dbReference type="RefSeq" id="WP_204600828.1">
    <property type="nucleotide sequence ID" value="NZ_JBHSED010000003.1"/>
</dbReference>